<dbReference type="Proteomes" id="UP000078358">
    <property type="component" value="Unassembled WGS sequence"/>
</dbReference>
<dbReference type="NCBIfam" id="NF033664">
    <property type="entry name" value="PACE_transport"/>
    <property type="match status" value="1"/>
</dbReference>
<reference evidence="3 4" key="1">
    <citation type="submission" date="2014-01" db="EMBL/GenBank/DDBJ databases">
        <authorList>
            <person name="Zuccon D."/>
        </authorList>
    </citation>
    <scope>NUCLEOTIDE SEQUENCE [LARGE SCALE GENOMIC DNA]</scope>
    <source>
        <strain evidence="3 4">Y31</strain>
    </source>
</reference>
<feature type="domain" description="Chlorhexidine efflux transporter" evidence="2">
    <location>
        <begin position="69"/>
        <end position="130"/>
    </location>
</feature>
<protein>
    <submittedName>
        <fullName evidence="3">Membrane protein</fullName>
    </submittedName>
</protein>
<feature type="domain" description="Chlorhexidine efflux transporter" evidence="2">
    <location>
        <begin position="3"/>
        <end position="63"/>
    </location>
</feature>
<name>A0A179CWC3_BIBTR</name>
<evidence type="ECO:0000256" key="1">
    <source>
        <dbReference type="SAM" id="Phobius"/>
    </source>
</evidence>
<dbReference type="RefSeq" id="WP_064319075.1">
    <property type="nucleotide sequence ID" value="NZ_JACI01000002.1"/>
</dbReference>
<keyword evidence="1" id="KW-1133">Transmembrane helix</keyword>
<dbReference type="InterPro" id="IPR058208">
    <property type="entry name" value="PACE"/>
</dbReference>
<dbReference type="PATRIC" id="fig|1261658.3.peg.1037"/>
<proteinExistence type="predicted"/>
<keyword evidence="1" id="KW-0472">Membrane</keyword>
<dbReference type="AlphaFoldDB" id="A0A179CWC3"/>
<keyword evidence="1" id="KW-0812">Transmembrane</keyword>
<feature type="transmembrane region" description="Helical" evidence="1">
    <location>
        <begin position="7"/>
        <end position="30"/>
    </location>
</feature>
<feature type="transmembrane region" description="Helical" evidence="1">
    <location>
        <begin position="36"/>
        <end position="58"/>
    </location>
</feature>
<dbReference type="Pfam" id="PF05232">
    <property type="entry name" value="BTP"/>
    <property type="match status" value="2"/>
</dbReference>
<evidence type="ECO:0000259" key="2">
    <source>
        <dbReference type="Pfam" id="PF05232"/>
    </source>
</evidence>
<gene>
    <name evidence="3" type="ORF">F480_05285</name>
</gene>
<feature type="transmembrane region" description="Helical" evidence="1">
    <location>
        <begin position="105"/>
        <end position="126"/>
    </location>
</feature>
<accession>A0A179CWC3</accession>
<dbReference type="EMBL" id="JACI01000002">
    <property type="protein sequence ID" value="OAQ13828.1"/>
    <property type="molecule type" value="Genomic_DNA"/>
</dbReference>
<evidence type="ECO:0000313" key="4">
    <source>
        <dbReference type="Proteomes" id="UP000078358"/>
    </source>
</evidence>
<evidence type="ECO:0000313" key="3">
    <source>
        <dbReference type="EMBL" id="OAQ13828.1"/>
    </source>
</evidence>
<sequence length="137" mass="16176">MSNLERIFQALLFEAGAVFFTVVLMSLATAHNTGELTLTIVLISVIALIWNLFFNVVFDKLFQGERVHRSWEVRTLHTISFELGLLIFTLPLVAFILQVSWWEAFVMDISMTLFVMLYTLIFHWCYDHLRHWLNQHR</sequence>
<organism evidence="3 4">
    <name type="scientific">Bibersteinia trehalosi Y31</name>
    <dbReference type="NCBI Taxonomy" id="1261658"/>
    <lineage>
        <taxon>Bacteria</taxon>
        <taxon>Pseudomonadati</taxon>
        <taxon>Pseudomonadota</taxon>
        <taxon>Gammaproteobacteria</taxon>
        <taxon>Pasteurellales</taxon>
        <taxon>Pasteurellaceae</taxon>
        <taxon>Bibersteinia</taxon>
    </lineage>
</organism>
<comment type="caution">
    <text evidence="3">The sequence shown here is derived from an EMBL/GenBank/DDBJ whole genome shotgun (WGS) entry which is preliminary data.</text>
</comment>
<feature type="transmembrane region" description="Helical" evidence="1">
    <location>
        <begin position="79"/>
        <end position="99"/>
    </location>
</feature>
<dbReference type="InterPro" id="IPR007896">
    <property type="entry name" value="BTP_bacteria"/>
</dbReference>